<reference evidence="3 4" key="1">
    <citation type="submission" date="2024-06" db="EMBL/GenBank/DDBJ databases">
        <authorList>
            <person name="Kraege A."/>
            <person name="Thomma B."/>
        </authorList>
    </citation>
    <scope>NUCLEOTIDE SEQUENCE [LARGE SCALE GENOMIC DNA]</scope>
</reference>
<dbReference type="SUPFAM" id="SSF110395">
    <property type="entry name" value="CutC-like"/>
    <property type="match status" value="1"/>
</dbReference>
<dbReference type="PANTHER" id="PTHR12598:SF0">
    <property type="entry name" value="COPPER HOMEOSTASIS PROTEIN CUTC HOMOLOG"/>
    <property type="match status" value="1"/>
</dbReference>
<name>A0ABP1FQ01_9CHLO</name>
<gene>
    <name evidence="3" type="primary">g4313</name>
    <name evidence="3" type="ORF">VP750_LOCUS3682</name>
</gene>
<dbReference type="InterPro" id="IPR005627">
    <property type="entry name" value="CutC-like"/>
</dbReference>
<dbReference type="HAMAP" id="MF_00795">
    <property type="entry name" value="CutC"/>
    <property type="match status" value="1"/>
</dbReference>
<keyword evidence="4" id="KW-1185">Reference proteome</keyword>
<dbReference type="Gene3D" id="3.20.20.380">
    <property type="entry name" value="Copper homeostasis (CutC) domain"/>
    <property type="match status" value="1"/>
</dbReference>
<comment type="caution">
    <text evidence="3">The sequence shown here is derived from an EMBL/GenBank/DDBJ whole genome shotgun (WGS) entry which is preliminary data.</text>
</comment>
<dbReference type="PANTHER" id="PTHR12598">
    <property type="entry name" value="COPPER HOMEOSTASIS PROTEIN CUTC"/>
    <property type="match status" value="1"/>
</dbReference>
<evidence type="ECO:0000313" key="3">
    <source>
        <dbReference type="EMBL" id="CAL5222023.1"/>
    </source>
</evidence>
<dbReference type="Pfam" id="PF03932">
    <property type="entry name" value="CutC"/>
    <property type="match status" value="1"/>
</dbReference>
<dbReference type="Proteomes" id="UP001497392">
    <property type="component" value="Unassembled WGS sequence"/>
</dbReference>
<accession>A0ABP1FQ01</accession>
<evidence type="ECO:0000256" key="2">
    <source>
        <dbReference type="ARBA" id="ARBA00019014"/>
    </source>
</evidence>
<protein>
    <recommendedName>
        <fullName evidence="2">Copper homeostasis protein cutC homolog</fullName>
    </recommendedName>
</protein>
<evidence type="ECO:0000313" key="4">
    <source>
        <dbReference type="Proteomes" id="UP001497392"/>
    </source>
</evidence>
<organism evidence="3 4">
    <name type="scientific">Coccomyxa viridis</name>
    <dbReference type="NCBI Taxonomy" id="1274662"/>
    <lineage>
        <taxon>Eukaryota</taxon>
        <taxon>Viridiplantae</taxon>
        <taxon>Chlorophyta</taxon>
        <taxon>core chlorophytes</taxon>
        <taxon>Trebouxiophyceae</taxon>
        <taxon>Trebouxiophyceae incertae sedis</taxon>
        <taxon>Coccomyxaceae</taxon>
        <taxon>Coccomyxa</taxon>
    </lineage>
</organism>
<proteinExistence type="inferred from homology"/>
<dbReference type="EMBL" id="CAXHTA020000006">
    <property type="protein sequence ID" value="CAL5222023.1"/>
    <property type="molecule type" value="Genomic_DNA"/>
</dbReference>
<dbReference type="InterPro" id="IPR036822">
    <property type="entry name" value="CutC-like_dom_sf"/>
</dbReference>
<comment type="similarity">
    <text evidence="1">Belongs to the CutC family.</text>
</comment>
<evidence type="ECO:0000256" key="1">
    <source>
        <dbReference type="ARBA" id="ARBA00007768"/>
    </source>
</evidence>
<sequence>MVAPAPKAGIAVEFCVDSLSSALSAQTAGAARVELCCGLSCGGLTPSAGLIKAVRAALRIPLHVLIRPRAGDFLYDEQELLVMREDITAAAELGANGIVAGVLTREGEVHVPQLSELILLCRSLDLDFTFHRSFDMVRSQREALEALISCGVPRVLTSGGSQTALQGSMAIAALVRQARGRISVMAGGGVRPKNVESLVRLTGVSVVHSACSRPVESRMWYRTSSLRLGSDEDADWTWAALDEAAAFSLAFSVSLELEFGKVI</sequence>